<feature type="chain" id="PRO_5040842345" evidence="10">
    <location>
        <begin position="27"/>
        <end position="969"/>
    </location>
</feature>
<name>A0A9X2ENM0_9GAMM</name>
<evidence type="ECO:0000256" key="5">
    <source>
        <dbReference type="ARBA" id="ARBA00023077"/>
    </source>
</evidence>
<dbReference type="Gene3D" id="2.40.170.20">
    <property type="entry name" value="TonB-dependent receptor, beta-barrel domain"/>
    <property type="match status" value="1"/>
</dbReference>
<evidence type="ECO:0000256" key="8">
    <source>
        <dbReference type="PROSITE-ProRule" id="PRU01360"/>
    </source>
</evidence>
<evidence type="ECO:0000256" key="4">
    <source>
        <dbReference type="ARBA" id="ARBA00022692"/>
    </source>
</evidence>
<dbReference type="Proteomes" id="UP001139028">
    <property type="component" value="Unassembled WGS sequence"/>
</dbReference>
<comment type="subcellular location">
    <subcellularLocation>
        <location evidence="1 8">Cell outer membrane</location>
        <topology evidence="1 8">Multi-pass membrane protein</topology>
    </subcellularLocation>
</comment>
<evidence type="ECO:0000256" key="6">
    <source>
        <dbReference type="ARBA" id="ARBA00023136"/>
    </source>
</evidence>
<evidence type="ECO:0000313" key="13">
    <source>
        <dbReference type="EMBL" id="MCO1332913.1"/>
    </source>
</evidence>
<gene>
    <name evidence="13" type="ORF">MO867_01045</name>
</gene>
<keyword evidence="13" id="KW-0675">Receptor</keyword>
<dbReference type="GO" id="GO:0009279">
    <property type="term" value="C:cell outer membrane"/>
    <property type="evidence" value="ECO:0007669"/>
    <property type="project" value="UniProtKB-SubCell"/>
</dbReference>
<keyword evidence="3 8" id="KW-1134">Transmembrane beta strand</keyword>
<dbReference type="InterPro" id="IPR039426">
    <property type="entry name" value="TonB-dep_rcpt-like"/>
</dbReference>
<dbReference type="Pfam" id="PF07715">
    <property type="entry name" value="Plug"/>
    <property type="match status" value="1"/>
</dbReference>
<keyword evidence="4 8" id="KW-0812">Transmembrane</keyword>
<sequence length="969" mass="105032">MKKKFSKNFLSAAILLATTGSSTVFAQENESSIEIADALEEVVVTGSRISRPNLTQPTPVTGLSAEDILNTGSMDLGSILSELPAVGATDTLQGNADRNADAGLSTADLRRLGSNRTLTLVDSRRHVGSSNGSVAVDLGTIPVGLIEKVEVVTGGASAVYGSDAVSGVVNIITKKNYEGIEINFTGDQSTEGVGSGNRGVNFLAGFNTADGKGNFTFYAAQEQIDEVMVDDLRHSDDYGTVVNPDNTGEEDGISDRIMVPRVYSEWIDENAVIWTPLGDFVFDNQGNPLPQQQRQYTNSGAFGNFPDGCDYCFELNDYENVFPSIKKDVFNTTFSYELTDTINFFSEVKYISSSIEQTYQPDFTFGGHSINVADNPYLDQDLREQLLAEDITSVSLAKFMADVPRNADNERELFRYVTGFNGEFELSETPINYELSYNYGRTVNTLRTTSAIIEGNFTAALDAVIDPETGEAACRNQVASAQGEDYQDSATTNSTTCAPYNPFGSNQASQESLDFISTPTINKTTIKQKVLSGFASFDSSEFLTLPGGPVGFAAGFEYREESSEQIVDSLAKQGLLSTAAVPDSFGEFDVTEGFLEVSLPILADLPGVESLVLDGAVRYADYSHAGSANAWKLGLMYSPIESVTFRATQSMAIRAPNIAEAYSPQQPGFTQINDPCDTDQIGDDADRAANCAALGIPSGFEASDNVSIEIISGGNPDLFAEESESYTAGVIWQPSFVEGLSLTVDYYNIEITDAITEVTAQTILDNCVDASGGPDSGFCSQVDRGTDNNVVLVRSGYINASALETSGFDISASYERPLSIAGLDGFLKTSVTANILEKLHEFEFQNRPDEVNYEDGEVGDPSWQFRWTTNYIYDDTSLGWTVRAFDEQARFDVSPNGESTEDTSPAYIDTTFYHDFNFSHKLTEKLAVNGGIRNVFDEEAPSYITGTGDDESMFDVIGRRVFLGVNMKI</sequence>
<dbReference type="PROSITE" id="PS52016">
    <property type="entry name" value="TONB_DEPENDENT_REC_3"/>
    <property type="match status" value="1"/>
</dbReference>
<reference evidence="13" key="1">
    <citation type="journal article" date="2022" name="Arch. Microbiol.">
        <title>Microbulbifer okhotskensis sp. nov., isolated from a deep bottom sediment of the Okhotsk Sea.</title>
        <authorList>
            <person name="Romanenko L."/>
            <person name="Kurilenko V."/>
            <person name="Otstavnykh N."/>
            <person name="Velansky P."/>
            <person name="Isaeva M."/>
            <person name="Mikhailov V."/>
        </authorList>
    </citation>
    <scope>NUCLEOTIDE SEQUENCE</scope>
    <source>
        <strain evidence="13">OS29</strain>
    </source>
</reference>
<keyword evidence="14" id="KW-1185">Reference proteome</keyword>
<comment type="similarity">
    <text evidence="8 9">Belongs to the TonB-dependent receptor family.</text>
</comment>
<evidence type="ECO:0000256" key="10">
    <source>
        <dbReference type="SAM" id="SignalP"/>
    </source>
</evidence>
<evidence type="ECO:0000256" key="2">
    <source>
        <dbReference type="ARBA" id="ARBA00022448"/>
    </source>
</evidence>
<evidence type="ECO:0000313" key="14">
    <source>
        <dbReference type="Proteomes" id="UP001139028"/>
    </source>
</evidence>
<keyword evidence="7 8" id="KW-0998">Cell outer membrane</keyword>
<evidence type="ECO:0000259" key="11">
    <source>
        <dbReference type="Pfam" id="PF00593"/>
    </source>
</evidence>
<dbReference type="RefSeq" id="WP_252464078.1">
    <property type="nucleotide sequence ID" value="NZ_JALBWM010000002.1"/>
</dbReference>
<evidence type="ECO:0000256" key="1">
    <source>
        <dbReference type="ARBA" id="ARBA00004571"/>
    </source>
</evidence>
<organism evidence="13 14">
    <name type="scientific">Microbulbifer okhotskensis</name>
    <dbReference type="NCBI Taxonomy" id="2926617"/>
    <lineage>
        <taxon>Bacteria</taxon>
        <taxon>Pseudomonadati</taxon>
        <taxon>Pseudomonadota</taxon>
        <taxon>Gammaproteobacteria</taxon>
        <taxon>Cellvibrionales</taxon>
        <taxon>Microbulbiferaceae</taxon>
        <taxon>Microbulbifer</taxon>
    </lineage>
</organism>
<protein>
    <submittedName>
        <fullName evidence="13">TonB-dependent receptor</fullName>
    </submittedName>
</protein>
<evidence type="ECO:0000256" key="3">
    <source>
        <dbReference type="ARBA" id="ARBA00022452"/>
    </source>
</evidence>
<evidence type="ECO:0000256" key="9">
    <source>
        <dbReference type="RuleBase" id="RU003357"/>
    </source>
</evidence>
<dbReference type="PANTHER" id="PTHR47234">
    <property type="match status" value="1"/>
</dbReference>
<keyword evidence="6 8" id="KW-0472">Membrane</keyword>
<keyword evidence="10" id="KW-0732">Signal</keyword>
<dbReference type="InterPro" id="IPR037066">
    <property type="entry name" value="Plug_dom_sf"/>
</dbReference>
<dbReference type="InterPro" id="IPR036942">
    <property type="entry name" value="Beta-barrel_TonB_sf"/>
</dbReference>
<dbReference type="InterPro" id="IPR012910">
    <property type="entry name" value="Plug_dom"/>
</dbReference>
<dbReference type="InterPro" id="IPR000531">
    <property type="entry name" value="Beta-barrel_TonB"/>
</dbReference>
<evidence type="ECO:0000259" key="12">
    <source>
        <dbReference type="Pfam" id="PF07715"/>
    </source>
</evidence>
<dbReference type="EMBL" id="JALBWM010000002">
    <property type="protein sequence ID" value="MCO1332913.1"/>
    <property type="molecule type" value="Genomic_DNA"/>
</dbReference>
<dbReference type="Gene3D" id="2.170.130.10">
    <property type="entry name" value="TonB-dependent receptor, plug domain"/>
    <property type="match status" value="1"/>
</dbReference>
<keyword evidence="2 8" id="KW-0813">Transport</keyword>
<evidence type="ECO:0000256" key="7">
    <source>
        <dbReference type="ARBA" id="ARBA00023237"/>
    </source>
</evidence>
<dbReference type="SUPFAM" id="SSF56935">
    <property type="entry name" value="Porins"/>
    <property type="match status" value="1"/>
</dbReference>
<dbReference type="Pfam" id="PF00593">
    <property type="entry name" value="TonB_dep_Rec_b-barrel"/>
    <property type="match status" value="1"/>
</dbReference>
<dbReference type="AlphaFoldDB" id="A0A9X2ENM0"/>
<dbReference type="PANTHER" id="PTHR47234:SF2">
    <property type="entry name" value="TONB-DEPENDENT RECEPTOR"/>
    <property type="match status" value="1"/>
</dbReference>
<feature type="domain" description="TonB-dependent receptor-like beta-barrel" evidence="11">
    <location>
        <begin position="420"/>
        <end position="935"/>
    </location>
</feature>
<comment type="caution">
    <text evidence="13">The sequence shown here is derived from an EMBL/GenBank/DDBJ whole genome shotgun (WGS) entry which is preliminary data.</text>
</comment>
<proteinExistence type="inferred from homology"/>
<feature type="signal peptide" evidence="10">
    <location>
        <begin position="1"/>
        <end position="26"/>
    </location>
</feature>
<accession>A0A9X2ENM0</accession>
<feature type="domain" description="TonB-dependent receptor plug" evidence="12">
    <location>
        <begin position="55"/>
        <end position="168"/>
    </location>
</feature>
<keyword evidence="5 9" id="KW-0798">TonB box</keyword>